<dbReference type="OrthoDB" id="108903at2"/>
<evidence type="ECO:0000256" key="1">
    <source>
        <dbReference type="ARBA" id="ARBA00010040"/>
    </source>
</evidence>
<dbReference type="GO" id="GO:0006508">
    <property type="term" value="P:proteolysis"/>
    <property type="evidence" value="ECO:0007669"/>
    <property type="project" value="UniProtKB-KW"/>
</dbReference>
<accession>A0A3E2W0T1</accession>
<proteinExistence type="inferred from homology"/>
<dbReference type="SUPFAM" id="SSF82171">
    <property type="entry name" value="DPP6 N-terminal domain-like"/>
    <property type="match status" value="1"/>
</dbReference>
<name>A0A3E2W0T1_CLOIN</name>
<organism evidence="5 6">
    <name type="scientific">Clostridium innocuum</name>
    <dbReference type="NCBI Taxonomy" id="1522"/>
    <lineage>
        <taxon>Bacteria</taxon>
        <taxon>Bacillati</taxon>
        <taxon>Bacillota</taxon>
        <taxon>Clostridia</taxon>
        <taxon>Eubacteriales</taxon>
        <taxon>Clostridiaceae</taxon>
        <taxon>Clostridium</taxon>
    </lineage>
</organism>
<evidence type="ECO:0000256" key="3">
    <source>
        <dbReference type="ARBA" id="ARBA00022801"/>
    </source>
</evidence>
<reference evidence="5 6" key="1">
    <citation type="submission" date="2018-08" db="EMBL/GenBank/DDBJ databases">
        <title>A genome reference for cultivated species of the human gut microbiota.</title>
        <authorList>
            <person name="Zou Y."/>
            <person name="Xue W."/>
            <person name="Luo G."/>
        </authorList>
    </citation>
    <scope>NUCLEOTIDE SEQUENCE [LARGE SCALE GENOMIC DNA]</scope>
    <source>
        <strain evidence="5 6">OF01-2LB</strain>
    </source>
</reference>
<evidence type="ECO:0000313" key="6">
    <source>
        <dbReference type="Proteomes" id="UP000260025"/>
    </source>
</evidence>
<gene>
    <name evidence="5" type="ORF">DXA38_06145</name>
</gene>
<evidence type="ECO:0000313" key="5">
    <source>
        <dbReference type="EMBL" id="RGC16989.1"/>
    </source>
</evidence>
<dbReference type="PANTHER" id="PTHR42776:SF27">
    <property type="entry name" value="DIPEPTIDYL PEPTIDASE FAMILY MEMBER 6"/>
    <property type="match status" value="1"/>
</dbReference>
<dbReference type="Gene3D" id="2.120.10.30">
    <property type="entry name" value="TolB, C-terminal domain"/>
    <property type="match status" value="1"/>
</dbReference>
<comment type="similarity">
    <text evidence="1">Belongs to the peptidase S9C family.</text>
</comment>
<dbReference type="PANTHER" id="PTHR42776">
    <property type="entry name" value="SERINE PEPTIDASE S9 FAMILY MEMBER"/>
    <property type="match status" value="1"/>
</dbReference>
<dbReference type="RefSeq" id="WP_117442450.1">
    <property type="nucleotide sequence ID" value="NZ_JAJFEN010000088.1"/>
</dbReference>
<dbReference type="Gene3D" id="3.40.50.1820">
    <property type="entry name" value="alpha/beta hydrolase"/>
    <property type="match status" value="1"/>
</dbReference>
<keyword evidence="2" id="KW-0645">Protease</keyword>
<feature type="domain" description="Peptidase S9 prolyl oligopeptidase catalytic" evidence="4">
    <location>
        <begin position="456"/>
        <end position="663"/>
    </location>
</feature>
<dbReference type="Proteomes" id="UP000260025">
    <property type="component" value="Unassembled WGS sequence"/>
</dbReference>
<dbReference type="InterPro" id="IPR029058">
    <property type="entry name" value="AB_hydrolase_fold"/>
</dbReference>
<dbReference type="InterPro" id="IPR011042">
    <property type="entry name" value="6-blade_b-propeller_TolB-like"/>
</dbReference>
<dbReference type="InterPro" id="IPR001375">
    <property type="entry name" value="Peptidase_S9_cat"/>
</dbReference>
<dbReference type="GO" id="GO:0004252">
    <property type="term" value="F:serine-type endopeptidase activity"/>
    <property type="evidence" value="ECO:0007669"/>
    <property type="project" value="TreeGrafter"/>
</dbReference>
<sequence length="668" mass="76855">MKETINLKDFLDFTYLSNLSFAPDEEHGVFVGSKCVEKDNSYQMMLYLTDGDTVRQLTSHGQEQLYLWDDNETVLFANMRDEEDRKAVENGEERTCFYRISIHGGEAVKAFTIPLQVTSIRKAADGEYIFCADYHLAYSRMYEMDAEEKEKILQEKKDMQDYEVLDELPFYGNGRGYTNKKRNSLFLYREHNAEIIRISEDICNVYDVELSDNHEVVYYTGESYACKPINKEGVYAYHRKTGQHREILPARQWSIGKILPWNDNILMLASDQQCYGLNENGMFYQLDPKSGAVELFASYEDAIGSSVGSDCRYGSGKSICLYKDTVYFITTLFNRSSVYALHSDGSITPVYDREGSVDVIGLAKNRLFFAGMQDMRLQELYVCDIHGENRRQLTGFNEEFFAGKDIRPCVPCNFTQDGMELYGWVLEPKGYDPKKSYPAILDIHGGPKTVYGEVYYHEMQVWANQGYFVFFMNPRGGDGRGNRFADIRGKYGTIDYEDLMKFTDEVLKKYPAIDANRVGVTGGSYGGFMTNWIIGHTDRFKAAASQRSISNWVSFAHTSDIGEMFGADQQGADTWRNVDKLWWHSPLKYANQCTTPTLFIHSDEDFRCPYSEGLQMYSALCEHGVATRLCMFKGENHELSRSGKPRHRVKRLKEITAWMDTYLLEHTK</sequence>
<dbReference type="SUPFAM" id="SSF53474">
    <property type="entry name" value="alpha/beta-Hydrolases"/>
    <property type="match status" value="1"/>
</dbReference>
<evidence type="ECO:0000259" key="4">
    <source>
        <dbReference type="Pfam" id="PF00326"/>
    </source>
</evidence>
<evidence type="ECO:0000256" key="2">
    <source>
        <dbReference type="ARBA" id="ARBA00022670"/>
    </source>
</evidence>
<comment type="caution">
    <text evidence="5">The sequence shown here is derived from an EMBL/GenBank/DDBJ whole genome shotgun (WGS) entry which is preliminary data.</text>
</comment>
<keyword evidence="3" id="KW-0378">Hydrolase</keyword>
<dbReference type="AlphaFoldDB" id="A0A3E2W0T1"/>
<dbReference type="Pfam" id="PF00326">
    <property type="entry name" value="Peptidase_S9"/>
    <property type="match status" value="1"/>
</dbReference>
<protein>
    <submittedName>
        <fullName evidence="5">S9 family peptidase</fullName>
    </submittedName>
</protein>
<dbReference type="FunFam" id="3.40.50.1820:FF:000028">
    <property type="entry name" value="S9 family peptidase"/>
    <property type="match status" value="1"/>
</dbReference>
<dbReference type="EMBL" id="QVEV01000006">
    <property type="protein sequence ID" value="RGC16989.1"/>
    <property type="molecule type" value="Genomic_DNA"/>
</dbReference>